<dbReference type="InterPro" id="IPR027534">
    <property type="entry name" value="Ribosomal_P1/P2"/>
</dbReference>
<dbReference type="AlphaFoldDB" id="A0A9K3KIQ2"/>
<evidence type="ECO:0000256" key="4">
    <source>
        <dbReference type="SAM" id="MobiDB-lite"/>
    </source>
</evidence>
<dbReference type="GO" id="GO:0002182">
    <property type="term" value="P:cytoplasmic translational elongation"/>
    <property type="evidence" value="ECO:0007669"/>
    <property type="project" value="InterPro"/>
</dbReference>
<dbReference type="FunFam" id="1.10.10.1410:FF:000002">
    <property type="entry name" value="60S acidic ribosomal protein P2"/>
    <property type="match status" value="1"/>
</dbReference>
<evidence type="ECO:0000313" key="5">
    <source>
        <dbReference type="EMBL" id="KAG7339058.1"/>
    </source>
</evidence>
<comment type="caution">
    <text evidence="6">The sequence shown here is derived from an EMBL/GenBank/DDBJ whole genome shotgun (WGS) entry which is preliminary data.</text>
</comment>
<keyword evidence="3" id="KW-0687">Ribonucleoprotein</keyword>
<dbReference type="PANTHER" id="PTHR21141">
    <property type="entry name" value="60S ACIDIC RIBOSOMAL PROTEIN FAMILY MEMBER"/>
    <property type="match status" value="1"/>
</dbReference>
<protein>
    <submittedName>
        <fullName evidence="6">60S acidic ribosomal protein</fullName>
    </submittedName>
</protein>
<feature type="compositionally biased region" description="Gly residues" evidence="4">
    <location>
        <begin position="99"/>
        <end position="117"/>
    </location>
</feature>
<dbReference type="Pfam" id="PF00428">
    <property type="entry name" value="Ribosomal_60s"/>
    <property type="match status" value="1"/>
</dbReference>
<name>A0A9K3KIQ2_9STRA</name>
<organism evidence="6 7">
    <name type="scientific">Nitzschia inconspicua</name>
    <dbReference type="NCBI Taxonomy" id="303405"/>
    <lineage>
        <taxon>Eukaryota</taxon>
        <taxon>Sar</taxon>
        <taxon>Stramenopiles</taxon>
        <taxon>Ochrophyta</taxon>
        <taxon>Bacillariophyta</taxon>
        <taxon>Bacillariophyceae</taxon>
        <taxon>Bacillariophycidae</taxon>
        <taxon>Bacillariales</taxon>
        <taxon>Bacillariaceae</taxon>
        <taxon>Nitzschia</taxon>
    </lineage>
</organism>
<evidence type="ECO:0000256" key="2">
    <source>
        <dbReference type="ARBA" id="ARBA00022980"/>
    </source>
</evidence>
<dbReference type="CDD" id="cd05833">
    <property type="entry name" value="Ribosomal_P2"/>
    <property type="match status" value="1"/>
</dbReference>
<keyword evidence="2 6" id="KW-0689">Ribosomal protein</keyword>
<reference evidence="6" key="2">
    <citation type="submission" date="2021-04" db="EMBL/GenBank/DDBJ databases">
        <authorList>
            <person name="Podell S."/>
        </authorList>
    </citation>
    <scope>NUCLEOTIDE SEQUENCE</scope>
    <source>
        <strain evidence="6">Hildebrandi</strain>
    </source>
</reference>
<dbReference type="Proteomes" id="UP000693970">
    <property type="component" value="Unassembled WGS sequence"/>
</dbReference>
<dbReference type="HAMAP" id="MF_01478">
    <property type="entry name" value="Ribosomal_L12_arch"/>
    <property type="match status" value="1"/>
</dbReference>
<evidence type="ECO:0000256" key="1">
    <source>
        <dbReference type="ARBA" id="ARBA00005436"/>
    </source>
</evidence>
<accession>A0A9K3KIQ2</accession>
<sequence>MKELAVYMMLVLGGNAAPSKDDVTTALSAVGLEADSSSLDRLLGDLEGKDLGELMASGKEMLAKFGGGGGGGGGGAGGAAAAEAEEKAEEKVEEEEMEVGGGGDLFGGGDAGGGGDY</sequence>
<evidence type="ECO:0000313" key="7">
    <source>
        <dbReference type="Proteomes" id="UP000693970"/>
    </source>
</evidence>
<feature type="region of interest" description="Disordered" evidence="4">
    <location>
        <begin position="70"/>
        <end position="117"/>
    </location>
</feature>
<dbReference type="EMBL" id="JAGRRH010000024">
    <property type="protein sequence ID" value="KAG7343563.1"/>
    <property type="molecule type" value="Genomic_DNA"/>
</dbReference>
<dbReference type="InterPro" id="IPR044076">
    <property type="entry name" value="Ribosomal_P2"/>
</dbReference>
<dbReference type="EMBL" id="JAGRRH010000042">
    <property type="protein sequence ID" value="KAG7339058.1"/>
    <property type="molecule type" value="Genomic_DNA"/>
</dbReference>
<dbReference type="GO" id="GO:0022625">
    <property type="term" value="C:cytosolic large ribosomal subunit"/>
    <property type="evidence" value="ECO:0007669"/>
    <property type="project" value="InterPro"/>
</dbReference>
<keyword evidence="7" id="KW-1185">Reference proteome</keyword>
<gene>
    <name evidence="6" type="ORF">IV203_021508</name>
    <name evidence="5" type="ORF">IV203_022706</name>
</gene>
<comment type="similarity">
    <text evidence="1">Belongs to the eukaryotic ribosomal protein P1/P2 family.</text>
</comment>
<reference evidence="6" key="1">
    <citation type="journal article" date="2021" name="Sci. Rep.">
        <title>Diploid genomic architecture of Nitzschia inconspicua, an elite biomass production diatom.</title>
        <authorList>
            <person name="Oliver A."/>
            <person name="Podell S."/>
            <person name="Pinowska A."/>
            <person name="Traller J.C."/>
            <person name="Smith S.R."/>
            <person name="McClure R."/>
            <person name="Beliaev A."/>
            <person name="Bohutskyi P."/>
            <person name="Hill E.A."/>
            <person name="Rabines A."/>
            <person name="Zheng H."/>
            <person name="Allen L.Z."/>
            <person name="Kuo A."/>
            <person name="Grigoriev I.V."/>
            <person name="Allen A.E."/>
            <person name="Hazlebeck D."/>
            <person name="Allen E.E."/>
        </authorList>
    </citation>
    <scope>NUCLEOTIDE SEQUENCE</scope>
    <source>
        <strain evidence="6">Hildebrandi</strain>
    </source>
</reference>
<dbReference type="OrthoDB" id="1227494at2759"/>
<dbReference type="PANTHER" id="PTHR21141:SF5">
    <property type="entry name" value="LARGE RIBOSOMAL SUBUNIT PROTEIN P2"/>
    <property type="match status" value="1"/>
</dbReference>
<evidence type="ECO:0000313" key="6">
    <source>
        <dbReference type="EMBL" id="KAG7343563.1"/>
    </source>
</evidence>
<proteinExistence type="inferred from homology"/>
<dbReference type="GO" id="GO:0003735">
    <property type="term" value="F:structural constituent of ribosome"/>
    <property type="evidence" value="ECO:0007669"/>
    <property type="project" value="InterPro"/>
</dbReference>
<evidence type="ECO:0000256" key="3">
    <source>
        <dbReference type="ARBA" id="ARBA00023274"/>
    </source>
</evidence>